<evidence type="ECO:0000256" key="10">
    <source>
        <dbReference type="ARBA" id="ARBA00022896"/>
    </source>
</evidence>
<name>A0A444UMI6_ACIRT</name>
<dbReference type="InterPro" id="IPR005552">
    <property type="entry name" value="Scramblase"/>
</dbReference>
<evidence type="ECO:0000313" key="18">
    <source>
        <dbReference type="EMBL" id="RXM36412.1"/>
    </source>
</evidence>
<proteinExistence type="inferred from homology"/>
<dbReference type="PROSITE" id="PS01325">
    <property type="entry name" value="LYS_HYDROXYLASE"/>
    <property type="match status" value="1"/>
</dbReference>
<dbReference type="Gene3D" id="2.60.120.620">
    <property type="entry name" value="q2cbj1_9rhob like domain"/>
    <property type="match status" value="1"/>
</dbReference>
<comment type="similarity">
    <text evidence="5">Belongs to the phospholipid scramblase family.</text>
</comment>
<gene>
    <name evidence="18" type="ORF">EOD39_3506</name>
</gene>
<keyword evidence="7" id="KW-0479">Metal-binding</keyword>
<keyword evidence="13" id="KW-0408">Iron</keyword>
<dbReference type="AlphaFoldDB" id="A0A444UMI6"/>
<dbReference type="InterPro" id="IPR005123">
    <property type="entry name" value="Oxoglu/Fe-dep_dioxygenase_dom"/>
</dbReference>
<dbReference type="GO" id="GO:0005789">
    <property type="term" value="C:endoplasmic reticulum membrane"/>
    <property type="evidence" value="ECO:0007669"/>
    <property type="project" value="UniProtKB-SubCell"/>
</dbReference>
<feature type="domain" description="Fe2OG dioxygenase" evidence="17">
    <location>
        <begin position="590"/>
        <end position="683"/>
    </location>
</feature>
<dbReference type="PANTHER" id="PTHR10730:SF6">
    <property type="entry name" value="PROCOLLAGEN-LYSINE,2-OXOGLUTARATE 5-DIOXYGENASE 2"/>
    <property type="match status" value="1"/>
</dbReference>
<dbReference type="InterPro" id="IPR006620">
    <property type="entry name" value="Pro_4_hyd_alph"/>
</dbReference>
<protein>
    <recommendedName>
        <fullName evidence="6">procollagen-lysine 5-dioxygenase</fullName>
        <ecNumber evidence="6">1.14.11.4</ecNumber>
    </recommendedName>
</protein>
<evidence type="ECO:0000259" key="17">
    <source>
        <dbReference type="PROSITE" id="PS51471"/>
    </source>
</evidence>
<dbReference type="GO" id="GO:0005791">
    <property type="term" value="C:rough endoplasmic reticulum"/>
    <property type="evidence" value="ECO:0007669"/>
    <property type="project" value="UniProtKB-SubCell"/>
</dbReference>
<evidence type="ECO:0000256" key="14">
    <source>
        <dbReference type="ARBA" id="ARBA00023136"/>
    </source>
</evidence>
<dbReference type="EMBL" id="SCEB01214245">
    <property type="protein sequence ID" value="RXM36412.1"/>
    <property type="molecule type" value="Genomic_DNA"/>
</dbReference>
<dbReference type="GO" id="GO:0008475">
    <property type="term" value="F:procollagen-lysine 5-dioxygenase activity"/>
    <property type="evidence" value="ECO:0007669"/>
    <property type="project" value="UniProtKB-EC"/>
</dbReference>
<dbReference type="InterPro" id="IPR050757">
    <property type="entry name" value="Collagen_mod_GT25"/>
</dbReference>
<dbReference type="InterPro" id="IPR044861">
    <property type="entry name" value="IPNS-like_FE2OG_OXY"/>
</dbReference>
<evidence type="ECO:0000256" key="2">
    <source>
        <dbReference type="ARBA" id="ARBA00001961"/>
    </source>
</evidence>
<evidence type="ECO:0000256" key="3">
    <source>
        <dbReference type="ARBA" id="ARBA00004367"/>
    </source>
</evidence>
<keyword evidence="9" id="KW-0256">Endoplasmic reticulum</keyword>
<keyword evidence="14" id="KW-0472">Membrane</keyword>
<sequence>LVGWETNNKYQIKNSLGQKVFFAAEENDCCTRYWCGPLRPFTIKVLDNYGQEVLTLNRPLKCASCCYPCCLQELEVQAPPGNPIGYVIQDWHPLKPKFTIQNERKEPVLKIEGPACHCKCCSDVVFEVKSVDETHVVGKICKQWTGFLREAYTDADNFGIQFPMDLDVKIKALPPIYMLASISFTDTATDKLLVLTVATQQTDGFLRFMQTAKYFNYTVKVLGMGKEWKGGDVGKSIGGGQKVRLLKEAMQNYADHEDLVVMSVDSYDLIFAGGPEELLKKFQQANHKVVFAAEGLVWPDKRLADKYPSIRSGKRFLNSGGIIGYAPHINKIVQQWELHDNDDDQLFYTKVYLDPLQRERLNITLDHKSQIFQNLNGAVDEVLLKFGTESARARNVVYDSLPVVIHGNGNTKIYLNYLANYIPNSWNYEQGCGVCDNDLFDFTEVKGVFMYITNRHEFGRLISTANYNTSHFNNDLWQIFENPVDWKEKYIHQNYSKIFTHNLAEQPCPDVFWFPIFSEKACDELIGEMEHYGSWSGGKYTDKRISGGYENVPTDDIHMTQVDYEKEWLHFIREYISPVTLKVFSGYYTKGYALLNFVVKYTPEGQASLRPHHDSSTFTINIALNSKGTDFEGGGCKFHRYNCSLESPRKGWSFMHPGRLTHLHEGLPTTNGTRYIAISFIDP</sequence>
<accession>A0A444UMI6</accession>
<evidence type="ECO:0000256" key="6">
    <source>
        <dbReference type="ARBA" id="ARBA00012264"/>
    </source>
</evidence>
<evidence type="ECO:0000256" key="1">
    <source>
        <dbReference type="ARBA" id="ARBA00001954"/>
    </source>
</evidence>
<organism evidence="18 19">
    <name type="scientific">Acipenser ruthenus</name>
    <name type="common">Sterlet sturgeon</name>
    <dbReference type="NCBI Taxonomy" id="7906"/>
    <lineage>
        <taxon>Eukaryota</taxon>
        <taxon>Metazoa</taxon>
        <taxon>Chordata</taxon>
        <taxon>Craniata</taxon>
        <taxon>Vertebrata</taxon>
        <taxon>Euteleostomi</taxon>
        <taxon>Actinopterygii</taxon>
        <taxon>Chondrostei</taxon>
        <taxon>Acipenseriformes</taxon>
        <taxon>Acipenseridae</taxon>
        <taxon>Acipenser</taxon>
    </lineage>
</organism>
<keyword evidence="8" id="KW-0732">Signal</keyword>
<keyword evidence="15" id="KW-0325">Glycoprotein</keyword>
<evidence type="ECO:0000256" key="5">
    <source>
        <dbReference type="ARBA" id="ARBA00005350"/>
    </source>
</evidence>
<dbReference type="GO" id="GO:0005506">
    <property type="term" value="F:iron ion binding"/>
    <property type="evidence" value="ECO:0007669"/>
    <property type="project" value="InterPro"/>
</dbReference>
<keyword evidence="11 18" id="KW-0223">Dioxygenase</keyword>
<dbReference type="FunFam" id="2.60.120.620:FF:000004">
    <property type="entry name" value="Procollagen-lysine,2-oxoglutarate 5-dioxygenase 2"/>
    <property type="match status" value="1"/>
</dbReference>
<keyword evidence="19" id="KW-1185">Reference proteome</keyword>
<dbReference type="EC" id="1.14.11.4" evidence="6"/>
<comment type="catalytic activity">
    <reaction evidence="16">
        <text>L-lysyl-[collagen] + 2-oxoglutarate + O2 = (5R)-5-hydroxy-L-lysyl-[collagen] + succinate + CO2</text>
        <dbReference type="Rhea" id="RHEA:16569"/>
        <dbReference type="Rhea" id="RHEA-COMP:12751"/>
        <dbReference type="Rhea" id="RHEA-COMP:12752"/>
        <dbReference type="ChEBI" id="CHEBI:15379"/>
        <dbReference type="ChEBI" id="CHEBI:16526"/>
        <dbReference type="ChEBI" id="CHEBI:16810"/>
        <dbReference type="ChEBI" id="CHEBI:29969"/>
        <dbReference type="ChEBI" id="CHEBI:30031"/>
        <dbReference type="ChEBI" id="CHEBI:133442"/>
        <dbReference type="EC" id="1.14.11.4"/>
    </reaction>
</comment>
<reference evidence="18 19" key="1">
    <citation type="submission" date="2019-01" db="EMBL/GenBank/DDBJ databases">
        <title>Draft Genome and Complete Hox-Cluster Characterization of the Sterlet Sturgeon (Acipenser ruthenus).</title>
        <authorList>
            <person name="Wei Q."/>
        </authorList>
    </citation>
    <scope>NUCLEOTIDE SEQUENCE [LARGE SCALE GENOMIC DNA]</scope>
    <source>
        <strain evidence="18">WHYD16114868_AA</strain>
        <tissue evidence="18">Blood</tissue>
    </source>
</reference>
<keyword evidence="10" id="KW-0847">Vitamin C</keyword>
<evidence type="ECO:0000256" key="9">
    <source>
        <dbReference type="ARBA" id="ARBA00022824"/>
    </source>
</evidence>
<dbReference type="GO" id="GO:0017128">
    <property type="term" value="F:phospholipid scramblase activity"/>
    <property type="evidence" value="ECO:0007669"/>
    <property type="project" value="InterPro"/>
</dbReference>
<evidence type="ECO:0000256" key="12">
    <source>
        <dbReference type="ARBA" id="ARBA00023002"/>
    </source>
</evidence>
<dbReference type="InterPro" id="IPR057589">
    <property type="entry name" value="GT_PLOD"/>
</dbReference>
<comment type="cofactor">
    <cofactor evidence="2">
        <name>L-ascorbate</name>
        <dbReference type="ChEBI" id="CHEBI:38290"/>
    </cofactor>
</comment>
<feature type="non-terminal residue" evidence="18">
    <location>
        <position position="1"/>
    </location>
</feature>
<dbReference type="PANTHER" id="PTHR10730">
    <property type="entry name" value="PROCOLLAGEN-LYSINE,2-OXOGLUTARATE 5-DIOXYGENASE/GLYCOSYLTRANSFERASE 25 FAMILY MEMBER"/>
    <property type="match status" value="1"/>
</dbReference>
<evidence type="ECO:0000313" key="19">
    <source>
        <dbReference type="Proteomes" id="UP000289886"/>
    </source>
</evidence>
<dbReference type="Pfam" id="PF03803">
    <property type="entry name" value="Scramblase"/>
    <property type="match status" value="1"/>
</dbReference>
<dbReference type="Proteomes" id="UP000289886">
    <property type="component" value="Unassembled WGS sequence"/>
</dbReference>
<evidence type="ECO:0000256" key="16">
    <source>
        <dbReference type="ARBA" id="ARBA00047930"/>
    </source>
</evidence>
<dbReference type="Pfam" id="PF03171">
    <property type="entry name" value="2OG-FeII_Oxy"/>
    <property type="match status" value="1"/>
</dbReference>
<dbReference type="GO" id="GO:0031418">
    <property type="term" value="F:L-ascorbic acid binding"/>
    <property type="evidence" value="ECO:0007669"/>
    <property type="project" value="UniProtKB-KW"/>
</dbReference>
<comment type="cofactor">
    <cofactor evidence="1">
        <name>Fe(2+)</name>
        <dbReference type="ChEBI" id="CHEBI:29033"/>
    </cofactor>
</comment>
<evidence type="ECO:0000256" key="4">
    <source>
        <dbReference type="ARBA" id="ARBA00004427"/>
    </source>
</evidence>
<dbReference type="PROSITE" id="PS51471">
    <property type="entry name" value="FE2OG_OXY"/>
    <property type="match status" value="1"/>
</dbReference>
<evidence type="ECO:0000256" key="13">
    <source>
        <dbReference type="ARBA" id="ARBA00023004"/>
    </source>
</evidence>
<keyword evidence="12" id="KW-0560">Oxidoreductase</keyword>
<dbReference type="SMART" id="SM00702">
    <property type="entry name" value="P4Hc"/>
    <property type="match status" value="1"/>
</dbReference>
<comment type="caution">
    <text evidence="18">The sequence shown here is derived from an EMBL/GenBank/DDBJ whole genome shotgun (WGS) entry which is preliminary data.</text>
</comment>
<dbReference type="InterPro" id="IPR001006">
    <property type="entry name" value="Procol_lys_dOase"/>
</dbReference>
<dbReference type="Pfam" id="PF25342">
    <property type="entry name" value="GT_PLOD"/>
    <property type="match status" value="1"/>
</dbReference>
<evidence type="ECO:0000256" key="8">
    <source>
        <dbReference type="ARBA" id="ARBA00022729"/>
    </source>
</evidence>
<comment type="subcellular location">
    <subcellularLocation>
        <location evidence="3">Endoplasmic reticulum membrane</location>
        <topology evidence="3">Peripheral membrane protein</topology>
        <orientation evidence="3">Lumenal side</orientation>
    </subcellularLocation>
    <subcellularLocation>
        <location evidence="4">Rough endoplasmic reticulum</location>
    </subcellularLocation>
</comment>
<evidence type="ECO:0000256" key="11">
    <source>
        <dbReference type="ARBA" id="ARBA00022964"/>
    </source>
</evidence>
<evidence type="ECO:0000256" key="15">
    <source>
        <dbReference type="ARBA" id="ARBA00023180"/>
    </source>
</evidence>
<evidence type="ECO:0000256" key="7">
    <source>
        <dbReference type="ARBA" id="ARBA00022723"/>
    </source>
</evidence>